<proteinExistence type="inferred from homology"/>
<feature type="domain" description="Glucose-methanol-choline oxidoreductase N-terminal" evidence="6">
    <location>
        <begin position="221"/>
        <end position="292"/>
    </location>
</feature>
<protein>
    <submittedName>
        <fullName evidence="8">Choline dehydrogenase</fullName>
    </submittedName>
</protein>
<evidence type="ECO:0000313" key="8">
    <source>
        <dbReference type="EMBL" id="SFM07259.1"/>
    </source>
</evidence>
<dbReference type="Gene3D" id="3.50.50.60">
    <property type="entry name" value="FAD/NAD(P)-binding domain"/>
    <property type="match status" value="2"/>
</dbReference>
<dbReference type="InterPro" id="IPR000172">
    <property type="entry name" value="GMC_OxRdtase_N"/>
</dbReference>
<evidence type="ECO:0000256" key="3">
    <source>
        <dbReference type="ARBA" id="ARBA00022630"/>
    </source>
</evidence>
<evidence type="ECO:0000313" key="9">
    <source>
        <dbReference type="Proteomes" id="UP000198804"/>
    </source>
</evidence>
<dbReference type="AlphaFoldDB" id="A0A1I4MVF3"/>
<comment type="similarity">
    <text evidence="2">Belongs to the GMC oxidoreductase family.</text>
</comment>
<name>A0A1I4MVF3_9HYPH</name>
<evidence type="ECO:0000256" key="4">
    <source>
        <dbReference type="ARBA" id="ARBA00022827"/>
    </source>
</evidence>
<accession>A0A1I4MVF3</accession>
<sequence length="511" mass="55589">MSDSLDTDVLIIGAGFAGRAAADRLGVDDCLVLDRGETMDPSAAALEYASHRPRYAHVLDLSPTVEAERRALQSSLLGNSVELPLTAMSCNVYSYMQGGISNWWGGYASRLSDATYTMDGVIAWPIGTNTLNPYLIEAERALRVHGDPRLIGRGYVGTMPGHEIWSDLLGALLPSAHATPEAKNLTRGGETGMGLCVGIGHCAICANDAKARPDTCFAPRRLFSRTRVHEIIFEGTRAVSVLAETDGETFEIGFERLIVAAGGLENVALLRRSALPSDVSRDLIGRFYQDHTACELLVEMPFEMPWLAVGAEAHVEIPELSGYFHGIEVKTVLLTVPIDEEHAHILLCSQNAPTDVKGVHRMLARTARFYLQMEIPPEWDLRLRTKGERAFIDGLPYLANMGYLDLLVQSVIRMLRDRGLETRQILPHYRDVFGGHHYSGTTPMSRTALAVVDENLRLIGTDNVFISGASVIPRCGGAGPTLTLTALGLRLGDYLANSRGHALPTASTTVS</sequence>
<dbReference type="GO" id="GO:0050660">
    <property type="term" value="F:flavin adenine dinucleotide binding"/>
    <property type="evidence" value="ECO:0007669"/>
    <property type="project" value="InterPro"/>
</dbReference>
<comment type="cofactor">
    <cofactor evidence="1">
        <name>FAD</name>
        <dbReference type="ChEBI" id="CHEBI:57692"/>
    </cofactor>
</comment>
<evidence type="ECO:0000259" key="6">
    <source>
        <dbReference type="Pfam" id="PF00732"/>
    </source>
</evidence>
<feature type="domain" description="Glucose-methanol-choline oxidoreductase C-terminal" evidence="7">
    <location>
        <begin position="428"/>
        <end position="488"/>
    </location>
</feature>
<dbReference type="PANTHER" id="PTHR42784:SF1">
    <property type="entry name" value="PYRANOSE 2-OXIDASE"/>
    <property type="match status" value="1"/>
</dbReference>
<keyword evidence="5" id="KW-0560">Oxidoreductase</keyword>
<dbReference type="InterPro" id="IPR007867">
    <property type="entry name" value="GMC_OxRtase_C"/>
</dbReference>
<evidence type="ECO:0000256" key="5">
    <source>
        <dbReference type="ARBA" id="ARBA00023002"/>
    </source>
</evidence>
<evidence type="ECO:0000259" key="7">
    <source>
        <dbReference type="Pfam" id="PF05199"/>
    </source>
</evidence>
<gene>
    <name evidence="8" type="ORF">SAMN04488125_1459</name>
</gene>
<dbReference type="RefSeq" id="WP_091952080.1">
    <property type="nucleotide sequence ID" value="NZ_FOSV01000045.1"/>
</dbReference>
<keyword evidence="3" id="KW-0285">Flavoprotein</keyword>
<dbReference type="OrthoDB" id="9798604at2"/>
<dbReference type="STRING" id="414703.SAMN04488125_1459"/>
<dbReference type="Pfam" id="PF05199">
    <property type="entry name" value="GMC_oxred_C"/>
    <property type="match status" value="1"/>
</dbReference>
<dbReference type="GO" id="GO:0016614">
    <property type="term" value="F:oxidoreductase activity, acting on CH-OH group of donors"/>
    <property type="evidence" value="ECO:0007669"/>
    <property type="project" value="InterPro"/>
</dbReference>
<dbReference type="PANTHER" id="PTHR42784">
    <property type="entry name" value="PYRANOSE 2-OXIDASE"/>
    <property type="match status" value="1"/>
</dbReference>
<reference evidence="9" key="1">
    <citation type="submission" date="2016-10" db="EMBL/GenBank/DDBJ databases">
        <authorList>
            <person name="Varghese N."/>
            <person name="Submissions S."/>
        </authorList>
    </citation>
    <scope>NUCLEOTIDE SEQUENCE [LARGE SCALE GENOMIC DNA]</scope>
    <source>
        <strain evidence="9">CGMCC 1.6474</strain>
    </source>
</reference>
<dbReference type="InterPro" id="IPR051473">
    <property type="entry name" value="P2Ox-like"/>
</dbReference>
<dbReference type="Proteomes" id="UP000198804">
    <property type="component" value="Unassembled WGS sequence"/>
</dbReference>
<keyword evidence="9" id="KW-1185">Reference proteome</keyword>
<dbReference type="Pfam" id="PF00732">
    <property type="entry name" value="GMC_oxred_N"/>
    <property type="match status" value="1"/>
</dbReference>
<evidence type="ECO:0000256" key="2">
    <source>
        <dbReference type="ARBA" id="ARBA00010790"/>
    </source>
</evidence>
<evidence type="ECO:0000256" key="1">
    <source>
        <dbReference type="ARBA" id="ARBA00001974"/>
    </source>
</evidence>
<dbReference type="InterPro" id="IPR036188">
    <property type="entry name" value="FAD/NAD-bd_sf"/>
</dbReference>
<dbReference type="SUPFAM" id="SSF51905">
    <property type="entry name" value="FAD/NAD(P)-binding domain"/>
    <property type="match status" value="1"/>
</dbReference>
<dbReference type="EMBL" id="FOSV01000045">
    <property type="protein sequence ID" value="SFM07259.1"/>
    <property type="molecule type" value="Genomic_DNA"/>
</dbReference>
<keyword evidence="4" id="KW-0274">FAD</keyword>
<organism evidence="8 9">
    <name type="scientific">Methylorubrum salsuginis</name>
    <dbReference type="NCBI Taxonomy" id="414703"/>
    <lineage>
        <taxon>Bacteria</taxon>
        <taxon>Pseudomonadati</taxon>
        <taxon>Pseudomonadota</taxon>
        <taxon>Alphaproteobacteria</taxon>
        <taxon>Hyphomicrobiales</taxon>
        <taxon>Methylobacteriaceae</taxon>
        <taxon>Methylorubrum</taxon>
    </lineage>
</organism>